<dbReference type="SUPFAM" id="SSF55608">
    <property type="entry name" value="Homing endonucleases"/>
    <property type="match status" value="1"/>
</dbReference>
<dbReference type="GeneID" id="67144820"/>
<dbReference type="Pfam" id="PF00961">
    <property type="entry name" value="LAGLIDADG_1"/>
    <property type="match status" value="1"/>
</dbReference>
<feature type="domain" description="Homing endonuclease LAGLIDADG" evidence="2">
    <location>
        <begin position="34"/>
        <end position="142"/>
    </location>
</feature>
<dbReference type="EMBL" id="MT364879">
    <property type="protein sequence ID" value="QQP21473.1"/>
    <property type="molecule type" value="Genomic_DNA"/>
</dbReference>
<dbReference type="InterPro" id="IPR051289">
    <property type="entry name" value="LAGLIDADG_Endonuclease"/>
</dbReference>
<accession>A0A884P6K4</accession>
<comment type="function">
    <text evidence="1">Mitochondrial DNA endonuclease involved in intron homing.</text>
</comment>
<dbReference type="AlphaFoldDB" id="A0A884P6K4"/>
<dbReference type="PANTHER" id="PTHR36181">
    <property type="entry name" value="INTRON-ENCODED ENDONUCLEASE AI3-RELATED"/>
    <property type="match status" value="1"/>
</dbReference>
<reference evidence="3" key="1">
    <citation type="journal article" date="2020" name="Comput. Struct. Biotechnol. J.">
        <title>Large inverted repeats identified by intra-specific comparison of mitochondrial genomes provide insights into the evolution of Agrocybe aegerita.</title>
        <authorList>
            <person name="Liu X."/>
            <person name="Wu X."/>
            <person name="Tan H."/>
            <person name="Xie B."/>
            <person name="Deng Y."/>
        </authorList>
    </citation>
    <scope>NUCLEOTIDE SEQUENCE</scope>
    <source>
        <strain evidence="3">Ag0067</strain>
    </source>
</reference>
<dbReference type="RefSeq" id="YP_010146964.1">
    <property type="nucleotide sequence ID" value="NC_057071.1"/>
</dbReference>
<evidence type="ECO:0000259" key="2">
    <source>
        <dbReference type="Pfam" id="PF00961"/>
    </source>
</evidence>
<dbReference type="GO" id="GO:0004519">
    <property type="term" value="F:endonuclease activity"/>
    <property type="evidence" value="ECO:0007669"/>
    <property type="project" value="InterPro"/>
</dbReference>
<name>A0A884P6K4_CYCAE</name>
<keyword evidence="3" id="KW-0496">Mitochondrion</keyword>
<gene>
    <name evidence="3" type="primary">orf172</name>
</gene>
<dbReference type="FunFam" id="3.10.28.10:FF:000010">
    <property type="entry name" value="LAGLIDADG homing endonuclease I-LtrII"/>
    <property type="match status" value="1"/>
</dbReference>
<protein>
    <recommendedName>
        <fullName evidence="2">Homing endonuclease LAGLIDADG domain-containing protein</fullName>
    </recommendedName>
</protein>
<dbReference type="Gene3D" id="3.10.28.10">
    <property type="entry name" value="Homing endonucleases"/>
    <property type="match status" value="1"/>
</dbReference>
<evidence type="ECO:0000256" key="1">
    <source>
        <dbReference type="ARBA" id="ARBA00002670"/>
    </source>
</evidence>
<dbReference type="GO" id="GO:0005739">
    <property type="term" value="C:mitochondrion"/>
    <property type="evidence" value="ECO:0007669"/>
    <property type="project" value="UniProtKB-ARBA"/>
</dbReference>
<sequence length="172" mass="19759">MSDKLTKNFPSIKQATPVNSLEYKFKGIPDPYWIAGFTSGDGSFQIRLRKLNTNIGYRVSLLYSFHLHIRDLDVLKGLANYFNNSSENLISNDKKVGISSDKSVHLQIAKFTDIKDKIIPFFDKYPIEGVKSLDFEDFKKVCKLIENKKHLTPLGIKAILDIKLNMNQNRKF</sequence>
<dbReference type="InterPro" id="IPR027434">
    <property type="entry name" value="Homing_endonucl"/>
</dbReference>
<proteinExistence type="predicted"/>
<geneLocation type="mitochondrion" evidence="3"/>
<dbReference type="InterPro" id="IPR004860">
    <property type="entry name" value="LAGLIDADG_dom"/>
</dbReference>
<evidence type="ECO:0000313" key="3">
    <source>
        <dbReference type="EMBL" id="QQP21473.1"/>
    </source>
</evidence>
<dbReference type="PANTHER" id="PTHR36181:SF4">
    <property type="entry name" value="LAGLIDADG ENDONUCLEASE"/>
    <property type="match status" value="1"/>
</dbReference>
<organism evidence="3">
    <name type="scientific">Cyclocybe aegerita</name>
    <name type="common">Black poplar mushroom</name>
    <name type="synonym">Agrocybe aegerita</name>
    <dbReference type="NCBI Taxonomy" id="1973307"/>
    <lineage>
        <taxon>Eukaryota</taxon>
        <taxon>Fungi</taxon>
        <taxon>Dikarya</taxon>
        <taxon>Basidiomycota</taxon>
        <taxon>Agaricomycotina</taxon>
        <taxon>Agaricomycetes</taxon>
        <taxon>Agaricomycetidae</taxon>
        <taxon>Agaricales</taxon>
        <taxon>Agaricineae</taxon>
        <taxon>Bolbitiaceae</taxon>
        <taxon>Cyclocybe</taxon>
    </lineage>
</organism>